<proteinExistence type="inferred from homology"/>
<dbReference type="Proteomes" id="UP000270094">
    <property type="component" value="Unassembled WGS sequence"/>
</dbReference>
<organism evidence="11 12">
    <name type="scientific">Strongylus vulgaris</name>
    <name type="common">Blood worm</name>
    <dbReference type="NCBI Taxonomy" id="40348"/>
    <lineage>
        <taxon>Eukaryota</taxon>
        <taxon>Metazoa</taxon>
        <taxon>Ecdysozoa</taxon>
        <taxon>Nematoda</taxon>
        <taxon>Chromadorea</taxon>
        <taxon>Rhabditida</taxon>
        <taxon>Rhabditina</taxon>
        <taxon>Rhabditomorpha</taxon>
        <taxon>Strongyloidea</taxon>
        <taxon>Strongylidae</taxon>
        <taxon>Strongylus</taxon>
    </lineage>
</organism>
<comment type="pathway">
    <text evidence="2">Protein modification; protein glycosylation.</text>
</comment>
<evidence type="ECO:0000256" key="3">
    <source>
        <dbReference type="ARBA" id="ARBA00007658"/>
    </source>
</evidence>
<keyword evidence="6" id="KW-0106">Calcium</keyword>
<dbReference type="Pfam" id="PF01532">
    <property type="entry name" value="Glyco_hydro_47"/>
    <property type="match status" value="1"/>
</dbReference>
<evidence type="ECO:0000313" key="12">
    <source>
        <dbReference type="Proteomes" id="UP000270094"/>
    </source>
</evidence>
<dbReference type="InterPro" id="IPR050749">
    <property type="entry name" value="Glycosyl_Hydrolase_47"/>
</dbReference>
<dbReference type="GO" id="GO:0005509">
    <property type="term" value="F:calcium ion binding"/>
    <property type="evidence" value="ECO:0007669"/>
    <property type="project" value="InterPro"/>
</dbReference>
<accession>A0A3P7IBQ0</accession>
<keyword evidence="7" id="KW-1015">Disulfide bond</keyword>
<evidence type="ECO:0000313" key="11">
    <source>
        <dbReference type="EMBL" id="VDM70691.1"/>
    </source>
</evidence>
<evidence type="ECO:0000256" key="7">
    <source>
        <dbReference type="ARBA" id="ARBA00023157"/>
    </source>
</evidence>
<dbReference type="Gene3D" id="1.50.10.10">
    <property type="match status" value="1"/>
</dbReference>
<reference evidence="11 12" key="1">
    <citation type="submission" date="2018-11" db="EMBL/GenBank/DDBJ databases">
        <authorList>
            <consortium name="Pathogen Informatics"/>
        </authorList>
    </citation>
    <scope>NUCLEOTIDE SEQUENCE [LARGE SCALE GENOMIC DNA]</scope>
</reference>
<dbReference type="GO" id="GO:0016020">
    <property type="term" value="C:membrane"/>
    <property type="evidence" value="ECO:0007669"/>
    <property type="project" value="InterPro"/>
</dbReference>
<dbReference type="AlphaFoldDB" id="A0A3P7IBQ0"/>
<keyword evidence="12" id="KW-1185">Reference proteome</keyword>
<evidence type="ECO:0000256" key="9">
    <source>
        <dbReference type="ARBA" id="ARBA00048605"/>
    </source>
</evidence>
<comment type="similarity">
    <text evidence="3 10">Belongs to the glycosyl hydrolase 47 family.</text>
</comment>
<dbReference type="InterPro" id="IPR036026">
    <property type="entry name" value="Seven-hairpin_glycosidases"/>
</dbReference>
<dbReference type="EMBL" id="UYYB01017165">
    <property type="protein sequence ID" value="VDM70691.1"/>
    <property type="molecule type" value="Genomic_DNA"/>
</dbReference>
<feature type="non-terminal residue" evidence="11">
    <location>
        <position position="114"/>
    </location>
</feature>
<dbReference type="PANTHER" id="PTHR11742">
    <property type="entry name" value="MANNOSYL-OLIGOSACCHARIDE ALPHA-1,2-MANNOSIDASE-RELATED"/>
    <property type="match status" value="1"/>
</dbReference>
<dbReference type="GO" id="GO:0004571">
    <property type="term" value="F:mannosyl-oligosaccharide 1,2-alpha-mannosidase activity"/>
    <property type="evidence" value="ECO:0007669"/>
    <property type="project" value="UniProtKB-EC"/>
</dbReference>
<evidence type="ECO:0000256" key="4">
    <source>
        <dbReference type="ARBA" id="ARBA00022723"/>
    </source>
</evidence>
<comment type="cofactor">
    <cofactor evidence="1">
        <name>Ca(2+)</name>
        <dbReference type="ChEBI" id="CHEBI:29108"/>
    </cofactor>
</comment>
<comment type="catalytic activity">
    <reaction evidence="9">
        <text>N(4)-(alpha-D-Man-(1-&gt;2)-alpha-D-Man-(1-&gt;2)-alpha-D-Man-(1-&gt;3)-[alpha-D-Man-(1-&gt;2)-alpha-D-Man-(1-&gt;3)-[alpha-D-Man-(1-&gt;2)-alpha-D-Man-(1-&gt;6)]-alpha-D-Man-(1-&gt;6)]-beta-D-Man-(1-&gt;4)-beta-D-GlcNAc-(1-&gt;4)-beta-D-GlcNAc)-L-asparaginyl-[protein] (N-glucan mannose isomer 9A1,2,3B1,2,3) + 4 H2O = N(4)-(alpha-D-Man-(1-&gt;3)-[alpha-D-Man-(1-&gt;3)-[alpha-D-Man-(1-&gt;6)]-alpha-D-Man-(1-&gt;6)]-beta-D-Man-(1-&gt;4)-beta-D-GlcNAc-(1-&gt;4)-beta-D-GlcNAc)-L-asparaginyl-[protein] (N-glucan mannose isomer 5A1,2) + 4 beta-D-mannose</text>
        <dbReference type="Rhea" id="RHEA:56008"/>
        <dbReference type="Rhea" id="RHEA-COMP:14356"/>
        <dbReference type="Rhea" id="RHEA-COMP:14367"/>
        <dbReference type="ChEBI" id="CHEBI:15377"/>
        <dbReference type="ChEBI" id="CHEBI:28563"/>
        <dbReference type="ChEBI" id="CHEBI:59087"/>
        <dbReference type="ChEBI" id="CHEBI:139493"/>
        <dbReference type="EC" id="3.2.1.113"/>
    </reaction>
</comment>
<evidence type="ECO:0000256" key="8">
    <source>
        <dbReference type="ARBA" id="ARBA00047669"/>
    </source>
</evidence>
<evidence type="ECO:0000256" key="5">
    <source>
        <dbReference type="ARBA" id="ARBA00022801"/>
    </source>
</evidence>
<gene>
    <name evidence="11" type="ORF">SVUK_LOCUS5689</name>
</gene>
<keyword evidence="5 10" id="KW-0378">Hydrolase</keyword>
<name>A0A3P7IBQ0_STRVU</name>
<dbReference type="GO" id="GO:0005975">
    <property type="term" value="P:carbohydrate metabolic process"/>
    <property type="evidence" value="ECO:0007669"/>
    <property type="project" value="InterPro"/>
</dbReference>
<dbReference type="InterPro" id="IPR001382">
    <property type="entry name" value="Glyco_hydro_47"/>
</dbReference>
<dbReference type="GO" id="GO:0005783">
    <property type="term" value="C:endoplasmic reticulum"/>
    <property type="evidence" value="ECO:0007669"/>
    <property type="project" value="TreeGrafter"/>
</dbReference>
<comment type="catalytic activity">
    <reaction evidence="8">
        <text>N(4)-(alpha-D-Man-(1-&gt;2)-alpha-D-Man-(1-&gt;2)-alpha-D-Man-(1-&gt;3)-[alpha-D-Man-(1-&gt;3)-[alpha-D-Man-(1-&gt;2)-alpha-D-Man-(1-&gt;6)]-alpha-D-Man-(1-&gt;6)]-beta-D-Man-(1-&gt;4)-beta-D-GlcNAc-(1-&gt;4)-beta-D-GlcNAc)-L-asparaginyl-[protein] (N-glucan mannose isomer 8A1,2,3B1,3) + 3 H2O = N(4)-(alpha-D-Man-(1-&gt;3)-[alpha-D-Man-(1-&gt;3)-[alpha-D-Man-(1-&gt;6)]-alpha-D-Man-(1-&gt;6)]-beta-D-Man-(1-&gt;4)-beta-D-GlcNAc-(1-&gt;4)-beta-D-GlcNAc)-L-asparaginyl-[protein] (N-glucan mannose isomer 5A1,2) + 3 beta-D-mannose</text>
        <dbReference type="Rhea" id="RHEA:56028"/>
        <dbReference type="Rhea" id="RHEA-COMP:14358"/>
        <dbReference type="Rhea" id="RHEA-COMP:14367"/>
        <dbReference type="ChEBI" id="CHEBI:15377"/>
        <dbReference type="ChEBI" id="CHEBI:28563"/>
        <dbReference type="ChEBI" id="CHEBI:59087"/>
        <dbReference type="ChEBI" id="CHEBI:60628"/>
        <dbReference type="EC" id="3.2.1.113"/>
    </reaction>
</comment>
<keyword evidence="4" id="KW-0479">Metal-binding</keyword>
<dbReference type="SUPFAM" id="SSF48225">
    <property type="entry name" value="Seven-hairpin glycosidases"/>
    <property type="match status" value="1"/>
</dbReference>
<evidence type="ECO:0000256" key="6">
    <source>
        <dbReference type="ARBA" id="ARBA00022837"/>
    </source>
</evidence>
<evidence type="ECO:0000256" key="1">
    <source>
        <dbReference type="ARBA" id="ARBA00001913"/>
    </source>
</evidence>
<dbReference type="PRINTS" id="PR00747">
    <property type="entry name" value="GLYHDRLASE47"/>
</dbReference>
<protein>
    <recommendedName>
        <fullName evidence="10">alpha-1,2-Mannosidase</fullName>
        <ecNumber evidence="10">3.2.1.-</ecNumber>
    </recommendedName>
</protein>
<dbReference type="OrthoDB" id="8118055at2759"/>
<keyword evidence="10" id="KW-0326">Glycosidase</keyword>
<dbReference type="InterPro" id="IPR012341">
    <property type="entry name" value="6hp_glycosidase-like_sf"/>
</dbReference>
<dbReference type="PANTHER" id="PTHR11742:SF55">
    <property type="entry name" value="ENDOPLASMIC RETICULUM MANNOSYL-OLIGOSACCHARIDE 1,2-ALPHA-MANNOSIDASE"/>
    <property type="match status" value="1"/>
</dbReference>
<evidence type="ECO:0000256" key="10">
    <source>
        <dbReference type="RuleBase" id="RU361193"/>
    </source>
</evidence>
<sequence length="114" mass="12800">MRRSCLVGPTNERQKAVVAAFQHAWQGYRKFAWGHDQLKPISGGYSDWFNTGLTIVDALDTAIIMGLKEEVRQATGWIHDALTFDKDVYVNLFETTIRTLGGLLSAYHLTGNKV</sequence>
<dbReference type="EC" id="3.2.1.-" evidence="10"/>
<evidence type="ECO:0000256" key="2">
    <source>
        <dbReference type="ARBA" id="ARBA00004922"/>
    </source>
</evidence>